<evidence type="ECO:0000256" key="10">
    <source>
        <dbReference type="ARBA" id="ARBA00023170"/>
    </source>
</evidence>
<dbReference type="InterPro" id="IPR032675">
    <property type="entry name" value="LRR_dom_sf"/>
</dbReference>
<dbReference type="InterPro" id="IPR003591">
    <property type="entry name" value="Leu-rich_rpt_typical-subtyp"/>
</dbReference>
<evidence type="ECO:0000256" key="9">
    <source>
        <dbReference type="ARBA" id="ARBA00023136"/>
    </source>
</evidence>
<evidence type="ECO:0000256" key="6">
    <source>
        <dbReference type="ARBA" id="ARBA00022729"/>
    </source>
</evidence>
<dbReference type="Gene3D" id="3.80.10.10">
    <property type="entry name" value="Ribonuclease Inhibitor"/>
    <property type="match status" value="4"/>
</dbReference>
<keyword evidence="10" id="KW-0675">Receptor</keyword>
<feature type="domain" description="Leucine-rich repeat-containing N-terminal plant-type" evidence="12">
    <location>
        <begin position="12"/>
        <end position="62"/>
    </location>
</feature>
<comment type="subcellular location">
    <subcellularLocation>
        <location evidence="1">Cell membrane</location>
        <topology evidence="1">Single-pass type I membrane protein</topology>
    </subcellularLocation>
</comment>
<dbReference type="SUPFAM" id="SSF52058">
    <property type="entry name" value="L domain-like"/>
    <property type="match status" value="3"/>
</dbReference>
<dbReference type="EMBL" id="OIVN01006420">
    <property type="protein sequence ID" value="SPD32765.1"/>
    <property type="molecule type" value="Genomic_DNA"/>
</dbReference>
<dbReference type="PANTHER" id="PTHR48061:SF12">
    <property type="entry name" value="DISEASE RESISTANCE LIKE PROTEIN"/>
    <property type="match status" value="1"/>
</dbReference>
<dbReference type="PROSITE" id="PS51450">
    <property type="entry name" value="LRR"/>
    <property type="match status" value="1"/>
</dbReference>
<comment type="similarity">
    <text evidence="2">Belongs to the RLP family.</text>
</comment>
<keyword evidence="6" id="KW-0732">Signal</keyword>
<evidence type="ECO:0000256" key="2">
    <source>
        <dbReference type="ARBA" id="ARBA00009592"/>
    </source>
</evidence>
<evidence type="ECO:0000256" key="4">
    <source>
        <dbReference type="ARBA" id="ARBA00022614"/>
    </source>
</evidence>
<dbReference type="Pfam" id="PF08263">
    <property type="entry name" value="LRRNT_2"/>
    <property type="match status" value="1"/>
</dbReference>
<dbReference type="InterPro" id="IPR028919">
    <property type="entry name" value="Viral_movement"/>
</dbReference>
<proteinExistence type="inferred from homology"/>
<name>A0A2N9J818_FAGSY</name>
<dbReference type="SMART" id="SM00369">
    <property type="entry name" value="LRR_TYP"/>
    <property type="match status" value="5"/>
</dbReference>
<organism evidence="13">
    <name type="scientific">Fagus sylvatica</name>
    <name type="common">Beechnut</name>
    <dbReference type="NCBI Taxonomy" id="28930"/>
    <lineage>
        <taxon>Eukaryota</taxon>
        <taxon>Viridiplantae</taxon>
        <taxon>Streptophyta</taxon>
        <taxon>Embryophyta</taxon>
        <taxon>Tracheophyta</taxon>
        <taxon>Spermatophyta</taxon>
        <taxon>Magnoliopsida</taxon>
        <taxon>eudicotyledons</taxon>
        <taxon>Gunneridae</taxon>
        <taxon>Pentapetalae</taxon>
        <taxon>rosids</taxon>
        <taxon>fabids</taxon>
        <taxon>Fagales</taxon>
        <taxon>Fagaceae</taxon>
        <taxon>Fagus</taxon>
    </lineage>
</organism>
<reference evidence="13" key="1">
    <citation type="submission" date="2018-02" db="EMBL/GenBank/DDBJ databases">
        <authorList>
            <person name="Cohen D.B."/>
            <person name="Kent A.D."/>
        </authorList>
    </citation>
    <scope>NUCLEOTIDE SEQUENCE</scope>
</reference>
<dbReference type="GO" id="GO:0005886">
    <property type="term" value="C:plasma membrane"/>
    <property type="evidence" value="ECO:0007669"/>
    <property type="project" value="UniProtKB-SubCell"/>
</dbReference>
<evidence type="ECO:0000313" key="13">
    <source>
        <dbReference type="EMBL" id="SPD32765.1"/>
    </source>
</evidence>
<gene>
    <name evidence="13" type="ORF">FSB_LOCUS60647</name>
</gene>
<dbReference type="PANTHER" id="PTHR48061">
    <property type="entry name" value="LEUCINE-RICH REPEAT RECEPTOR PROTEIN KINASE EMS1-LIKE-RELATED"/>
    <property type="match status" value="1"/>
</dbReference>
<evidence type="ECO:0000256" key="1">
    <source>
        <dbReference type="ARBA" id="ARBA00004251"/>
    </source>
</evidence>
<dbReference type="InterPro" id="IPR001611">
    <property type="entry name" value="Leu-rich_rpt"/>
</dbReference>
<dbReference type="InterPro" id="IPR013210">
    <property type="entry name" value="LRR_N_plant-typ"/>
</dbReference>
<dbReference type="Pfam" id="PF00560">
    <property type="entry name" value="LRR_1"/>
    <property type="match status" value="5"/>
</dbReference>
<evidence type="ECO:0000256" key="11">
    <source>
        <dbReference type="ARBA" id="ARBA00023180"/>
    </source>
</evidence>
<dbReference type="InterPro" id="IPR046956">
    <property type="entry name" value="RLP23-like"/>
</dbReference>
<evidence type="ECO:0000256" key="8">
    <source>
        <dbReference type="ARBA" id="ARBA00022989"/>
    </source>
</evidence>
<evidence type="ECO:0000259" key="12">
    <source>
        <dbReference type="Pfam" id="PF08263"/>
    </source>
</evidence>
<dbReference type="GO" id="GO:0009791">
    <property type="term" value="P:post-embryonic development"/>
    <property type="evidence" value="ECO:0007669"/>
    <property type="project" value="UniProtKB-ARBA"/>
</dbReference>
<keyword evidence="5" id="KW-0812">Transmembrane</keyword>
<dbReference type="FunFam" id="3.80.10.10:FF:000041">
    <property type="entry name" value="LRR receptor-like serine/threonine-protein kinase ERECTA"/>
    <property type="match status" value="1"/>
</dbReference>
<dbReference type="PRINTS" id="PR00019">
    <property type="entry name" value="LEURICHRPT"/>
</dbReference>
<keyword evidence="8" id="KW-1133">Transmembrane helix</keyword>
<dbReference type="Pfam" id="PF01107">
    <property type="entry name" value="MP"/>
    <property type="match status" value="1"/>
</dbReference>
<accession>A0A2N9J818</accession>
<dbReference type="FunFam" id="3.80.10.10:FF:000233">
    <property type="entry name" value="Leucine-rich repeat receptor-like protein kinase TDR"/>
    <property type="match status" value="1"/>
</dbReference>
<evidence type="ECO:0000256" key="5">
    <source>
        <dbReference type="ARBA" id="ARBA00022692"/>
    </source>
</evidence>
<keyword evidence="7" id="KW-0677">Repeat</keyword>
<evidence type="ECO:0000256" key="3">
    <source>
        <dbReference type="ARBA" id="ARBA00022475"/>
    </source>
</evidence>
<keyword evidence="4" id="KW-0433">Leucine-rich repeat</keyword>
<evidence type="ECO:0000256" key="7">
    <source>
        <dbReference type="ARBA" id="ARBA00022737"/>
    </source>
</evidence>
<keyword evidence="3" id="KW-1003">Cell membrane</keyword>
<keyword evidence="11" id="KW-0325">Glycoprotein</keyword>
<protein>
    <recommendedName>
        <fullName evidence="12">Leucine-rich repeat-containing N-terminal plant-type domain-containing protein</fullName>
    </recommendedName>
</protein>
<keyword evidence="9" id="KW-0472">Membrane</keyword>
<sequence length="1048" mass="117281">MSFSSVQPLCRDHERSNLLQFKESFVINQSASSDPSAYPKVASWTLEGNNSDCCSWDGVECDEVTGHVIGLDLNSSCLYGSINSNSSLFHLVHLQRLNLADNHFNYSQIPSTVSNLSKLTYLDLSYSMFSSQIPLQVSQLSQLSSLNLGCNDYLPSEKCILELKKPSLRSLVENLTHLEKLDLSGVNINSLVPNILANLSSLKFLHLGDCGLYGEFPMGIFKLPNLRVLDVQYNKGQIPSSIINLKNLEFLDLSLNNFSGTVEFDNETSGNTTLQKFQELGLRLCNLSKFPDFLANQDELQWLDLGDNNFHGQVPGWFWNVSKESLEVIDLSDNFLTSLGQHPILLPWTRLAILDLHSNKLQGSLPIPSFSTLQYDVSNNSLSGKIPELICNMSSLEVLDLSDNNLSGSLPQCSHNFGDSLLILDIRRNKFEGRIPQTWTKGSKLMVINFSQNKFQGWLPRSLAKCIMLKALDLSNNQFNDTFPSWLGNLPNLKNYRWDLEYSYSMIMTNKGVDTVYSKVQEFFTAVDFSSNQFAGDISESIGNLIGIRLLNLSNNILTGCIPPCLGKLAKLESLDLSQNKLLGEIPQQLTQLTFLESFNVSHNNLVGPIPHGKQFDTFQSSSFEGNSGLCGSPLTKKCENTDALLSPPPSSSQDLCSPLQFGWKIVVIGYGFGLVVGGTIGHIVTARNHDWLMKTFRMRQLMVAIQCCQSASGKHSPASSEGSTTAKEATKLPYATITFPPNWYQDFQDPYDGSNSSISTRSKSSLKSLSDIVHEEDEVLHSNNDLQNWSIPKLDKKEVYRTSWVPAVFQAKHKVKTVERAYALSKNKEECLLFQKKEMREFRNKGYKFIHLGLIQVGIKPLTRRGINASVLLRLLDARFTVHDQALLGMVEANISQGPIHFNVNPDLTLSLDDGAPEKALTLKITTTGYHMIEGSRPLALVYRIYYKLLKTNLHPQALTKDPKDQTLLLQASSEDINVNIPKMIKWEDIKLPKEWDLPNEMPPTILPPINMAKTDNLESVKQYLDGTVKIRFDHSKPSSLINILNL</sequence>
<dbReference type="AlphaFoldDB" id="A0A2N9J818"/>